<dbReference type="AlphaFoldDB" id="A0A9N7V7L8"/>
<gene>
    <name evidence="1" type="ORF">PLEPLA_LOCUS31966</name>
</gene>
<evidence type="ECO:0000313" key="2">
    <source>
        <dbReference type="Proteomes" id="UP001153269"/>
    </source>
</evidence>
<reference evidence="1" key="1">
    <citation type="submission" date="2020-03" db="EMBL/GenBank/DDBJ databases">
        <authorList>
            <person name="Weist P."/>
        </authorList>
    </citation>
    <scope>NUCLEOTIDE SEQUENCE</scope>
</reference>
<organism evidence="1 2">
    <name type="scientific">Pleuronectes platessa</name>
    <name type="common">European plaice</name>
    <dbReference type="NCBI Taxonomy" id="8262"/>
    <lineage>
        <taxon>Eukaryota</taxon>
        <taxon>Metazoa</taxon>
        <taxon>Chordata</taxon>
        <taxon>Craniata</taxon>
        <taxon>Vertebrata</taxon>
        <taxon>Euteleostomi</taxon>
        <taxon>Actinopterygii</taxon>
        <taxon>Neopterygii</taxon>
        <taxon>Teleostei</taxon>
        <taxon>Neoteleostei</taxon>
        <taxon>Acanthomorphata</taxon>
        <taxon>Carangaria</taxon>
        <taxon>Pleuronectiformes</taxon>
        <taxon>Pleuronectoidei</taxon>
        <taxon>Pleuronectidae</taxon>
        <taxon>Pleuronectes</taxon>
    </lineage>
</organism>
<protein>
    <submittedName>
        <fullName evidence="1">Uncharacterized protein</fullName>
    </submittedName>
</protein>
<dbReference type="Proteomes" id="UP001153269">
    <property type="component" value="Unassembled WGS sequence"/>
</dbReference>
<name>A0A9N7V7L8_PLEPL</name>
<evidence type="ECO:0000313" key="1">
    <source>
        <dbReference type="EMBL" id="CAB1444250.1"/>
    </source>
</evidence>
<comment type="caution">
    <text evidence="1">The sequence shown here is derived from an EMBL/GenBank/DDBJ whole genome shotgun (WGS) entry which is preliminary data.</text>
</comment>
<sequence length="103" mass="11901">MSSCDPSGWCLATGQKEVMGEEEDTHPDLKHFALLWPLPRHRSLSDTSGFRSRVMTRLRGARSEPLPISRIQCFSRDVILQRCPPLKLHAYAHFDKHCRHEMC</sequence>
<accession>A0A9N7V7L8</accession>
<keyword evidence="2" id="KW-1185">Reference proteome</keyword>
<proteinExistence type="predicted"/>
<dbReference type="EMBL" id="CADEAL010003334">
    <property type="protein sequence ID" value="CAB1444250.1"/>
    <property type="molecule type" value="Genomic_DNA"/>
</dbReference>